<dbReference type="EMBL" id="ML986579">
    <property type="protein sequence ID" value="KAF2270666.1"/>
    <property type="molecule type" value="Genomic_DNA"/>
</dbReference>
<organism evidence="7 8">
    <name type="scientific">Lojkania enalia</name>
    <dbReference type="NCBI Taxonomy" id="147567"/>
    <lineage>
        <taxon>Eukaryota</taxon>
        <taxon>Fungi</taxon>
        <taxon>Dikarya</taxon>
        <taxon>Ascomycota</taxon>
        <taxon>Pezizomycotina</taxon>
        <taxon>Dothideomycetes</taxon>
        <taxon>Pleosporomycetidae</taxon>
        <taxon>Pleosporales</taxon>
        <taxon>Pleosporales incertae sedis</taxon>
        <taxon>Lojkania</taxon>
    </lineage>
</organism>
<reference evidence="8" key="1">
    <citation type="journal article" date="2020" name="Stud. Mycol.">
        <title>101 Dothideomycetes genomes: A test case for predicting lifestyles and emergence of pathogens.</title>
        <authorList>
            <person name="Haridas S."/>
            <person name="Albert R."/>
            <person name="Binder M."/>
            <person name="Bloem J."/>
            <person name="LaButti K."/>
            <person name="Salamov A."/>
            <person name="Andreopoulos B."/>
            <person name="Baker S."/>
            <person name="Barry K."/>
            <person name="Bills G."/>
            <person name="Bluhm B."/>
            <person name="Cannon C."/>
            <person name="Castanera R."/>
            <person name="Culley D."/>
            <person name="Daum C."/>
            <person name="Ezra D."/>
            <person name="Gonzalez J."/>
            <person name="Henrissat B."/>
            <person name="Kuo A."/>
            <person name="Liang C."/>
            <person name="Lipzen A."/>
            <person name="Lutzoni F."/>
            <person name="Magnuson J."/>
            <person name="Mondo S."/>
            <person name="Nolan M."/>
            <person name="Ohm R."/>
            <person name="Pangilinan J."/>
            <person name="Park H.-J."/>
            <person name="Ramirez L."/>
            <person name="Alfaro M."/>
            <person name="Sun H."/>
            <person name="Tritt A."/>
            <person name="Yoshinaga Y."/>
            <person name="Zwiers L.-H."/>
            <person name="Turgeon B."/>
            <person name="Goodwin S."/>
            <person name="Spatafora J."/>
            <person name="Crous P."/>
            <person name="Grigoriev I."/>
        </authorList>
    </citation>
    <scope>NUCLEOTIDE SEQUENCE [LARGE SCALE GENOMIC DNA]</scope>
    <source>
        <strain evidence="8">CBS 304.66</strain>
    </source>
</reference>
<evidence type="ECO:0000313" key="7">
    <source>
        <dbReference type="EMBL" id="KAF2270666.1"/>
    </source>
</evidence>
<dbReference type="InterPro" id="IPR000571">
    <property type="entry name" value="Znf_CCCH"/>
</dbReference>
<dbReference type="GO" id="GO:0008270">
    <property type="term" value="F:zinc ion binding"/>
    <property type="evidence" value="ECO:0007669"/>
    <property type="project" value="UniProtKB-KW"/>
</dbReference>
<dbReference type="SUPFAM" id="SSF90229">
    <property type="entry name" value="CCCH zinc finger"/>
    <property type="match status" value="1"/>
</dbReference>
<proteinExistence type="predicted"/>
<dbReference type="FunFam" id="4.10.1000.10:FF:000035">
    <property type="entry name" value="CCCH zinc finger protein, variant"/>
    <property type="match status" value="1"/>
</dbReference>
<feature type="domain" description="C3H1-type" evidence="6">
    <location>
        <begin position="177"/>
        <end position="203"/>
    </location>
</feature>
<evidence type="ECO:0000256" key="2">
    <source>
        <dbReference type="ARBA" id="ARBA00022771"/>
    </source>
</evidence>
<keyword evidence="1 4" id="KW-0479">Metal-binding</keyword>
<dbReference type="Proteomes" id="UP000800093">
    <property type="component" value="Unassembled WGS sequence"/>
</dbReference>
<feature type="region of interest" description="Disordered" evidence="5">
    <location>
        <begin position="42"/>
        <end position="125"/>
    </location>
</feature>
<dbReference type="Gene3D" id="4.10.1000.10">
    <property type="entry name" value="Zinc finger, CCCH-type"/>
    <property type="match status" value="2"/>
</dbReference>
<dbReference type="PROSITE" id="PS50103">
    <property type="entry name" value="ZF_C3H1"/>
    <property type="match status" value="3"/>
</dbReference>
<evidence type="ECO:0000256" key="5">
    <source>
        <dbReference type="SAM" id="MobiDB-lite"/>
    </source>
</evidence>
<accession>A0A9P4TQM4</accession>
<evidence type="ECO:0000256" key="3">
    <source>
        <dbReference type="ARBA" id="ARBA00022833"/>
    </source>
</evidence>
<dbReference type="GO" id="GO:0005634">
    <property type="term" value="C:nucleus"/>
    <property type="evidence" value="ECO:0007669"/>
    <property type="project" value="TreeGrafter"/>
</dbReference>
<gene>
    <name evidence="7" type="ORF">CC78DRAFT_539165</name>
</gene>
<feature type="compositionally biased region" description="Polar residues" evidence="5">
    <location>
        <begin position="69"/>
        <end position="91"/>
    </location>
</feature>
<feature type="region of interest" description="Disordered" evidence="5">
    <location>
        <begin position="260"/>
        <end position="315"/>
    </location>
</feature>
<feature type="domain" description="C3H1-type" evidence="6">
    <location>
        <begin position="148"/>
        <end position="176"/>
    </location>
</feature>
<dbReference type="PANTHER" id="PTHR46156:SF1">
    <property type="entry name" value="ZINC FINGER CCCH DOMAIN-CONTAINING PROTEIN 3"/>
    <property type="match status" value="1"/>
</dbReference>
<keyword evidence="3 4" id="KW-0862">Zinc</keyword>
<dbReference type="AlphaFoldDB" id="A0A9P4TQM4"/>
<keyword evidence="2 4" id="KW-0863">Zinc-finger</keyword>
<name>A0A9P4TQM4_9PLEO</name>
<feature type="compositionally biased region" description="Polar residues" evidence="5">
    <location>
        <begin position="279"/>
        <end position="292"/>
    </location>
</feature>
<dbReference type="InterPro" id="IPR036855">
    <property type="entry name" value="Znf_CCCH_sf"/>
</dbReference>
<dbReference type="PANTHER" id="PTHR46156">
    <property type="entry name" value="CCCH ZINGC FINGER"/>
    <property type="match status" value="1"/>
</dbReference>
<evidence type="ECO:0000256" key="1">
    <source>
        <dbReference type="ARBA" id="ARBA00022723"/>
    </source>
</evidence>
<sequence length="315" mass="34658">MAQPPRPFLTHDEIKALSEDERARAIAEWSSYNARLRMEQEQRAAQATYRGSRGRGSGGRGRGYYHYQPYSTSPSNRQKFSNRSTTFNQSAPLVASSAADDPRPVSASAAPNGTKEPEEQAIKESTSCPVFTATGVCKRPRCPHIHDPERTAICRRYLFKDNCPHGDACPLSHTPSPHRSPSCVHFQNGNCNKEDCRYAHVHVSPLAPVCEPFARLGYCDKGDTCTNRHAFECPDFTNNGSCEVAGCRLPHVVHAGRLRKVAGSRPSSEAETPPTPSSLDDTNSQTPDITANETEDKTDQSHALSQQADFIPFES</sequence>
<evidence type="ECO:0000259" key="6">
    <source>
        <dbReference type="PROSITE" id="PS50103"/>
    </source>
</evidence>
<dbReference type="SMART" id="SM00356">
    <property type="entry name" value="ZnF_C3H1"/>
    <property type="match status" value="4"/>
</dbReference>
<feature type="domain" description="C3H1-type" evidence="6">
    <location>
        <begin position="204"/>
        <end position="232"/>
    </location>
</feature>
<keyword evidence="8" id="KW-1185">Reference proteome</keyword>
<dbReference type="OrthoDB" id="410307at2759"/>
<feature type="zinc finger region" description="C3H1-type" evidence="4">
    <location>
        <begin position="148"/>
        <end position="176"/>
    </location>
</feature>
<feature type="zinc finger region" description="C3H1-type" evidence="4">
    <location>
        <begin position="204"/>
        <end position="232"/>
    </location>
</feature>
<protein>
    <recommendedName>
        <fullName evidence="6">C3H1-type domain-containing protein</fullName>
    </recommendedName>
</protein>
<evidence type="ECO:0000313" key="8">
    <source>
        <dbReference type="Proteomes" id="UP000800093"/>
    </source>
</evidence>
<comment type="caution">
    <text evidence="7">The sequence shown here is derived from an EMBL/GenBank/DDBJ whole genome shotgun (WGS) entry which is preliminary data.</text>
</comment>
<evidence type="ECO:0000256" key="4">
    <source>
        <dbReference type="PROSITE-ProRule" id="PRU00723"/>
    </source>
</evidence>
<feature type="zinc finger region" description="C3H1-type" evidence="4">
    <location>
        <begin position="177"/>
        <end position="203"/>
    </location>
</feature>